<dbReference type="SUPFAM" id="SSF53822">
    <property type="entry name" value="Periplasmic binding protein-like I"/>
    <property type="match status" value="1"/>
</dbReference>
<keyword evidence="2" id="KW-0732">Signal</keyword>
<dbReference type="Proteomes" id="UP000680750">
    <property type="component" value="Chromosome"/>
</dbReference>
<dbReference type="PANTHER" id="PTHR30036:SF1">
    <property type="entry name" value="D-XYLOSE-BINDING PERIPLASMIC PROTEIN"/>
    <property type="match status" value="1"/>
</dbReference>
<dbReference type="GO" id="GO:0030246">
    <property type="term" value="F:carbohydrate binding"/>
    <property type="evidence" value="ECO:0007669"/>
    <property type="project" value="TreeGrafter"/>
</dbReference>
<comment type="subcellular location">
    <subcellularLocation>
        <location evidence="1">Cell envelope</location>
    </subcellularLocation>
</comment>
<dbReference type="EMBL" id="AP023354">
    <property type="protein sequence ID" value="BCJ29884.1"/>
    <property type="molecule type" value="Genomic_DNA"/>
</dbReference>
<gene>
    <name evidence="4" type="ORF">Asera_39920</name>
</gene>
<dbReference type="Gene3D" id="3.40.50.2300">
    <property type="match status" value="2"/>
</dbReference>
<protein>
    <submittedName>
        <fullName evidence="4">Solute-binding protein</fullName>
    </submittedName>
</protein>
<dbReference type="InterPro" id="IPR050555">
    <property type="entry name" value="Bact_Solute-Bind_Prot2"/>
</dbReference>
<dbReference type="Pfam" id="PF13407">
    <property type="entry name" value="Peripla_BP_4"/>
    <property type="match status" value="1"/>
</dbReference>
<evidence type="ECO:0000256" key="1">
    <source>
        <dbReference type="ARBA" id="ARBA00004196"/>
    </source>
</evidence>
<evidence type="ECO:0000259" key="3">
    <source>
        <dbReference type="Pfam" id="PF13407"/>
    </source>
</evidence>
<accession>A0A810L349</accession>
<dbReference type="GO" id="GO:0030288">
    <property type="term" value="C:outer membrane-bounded periplasmic space"/>
    <property type="evidence" value="ECO:0007669"/>
    <property type="project" value="TreeGrafter"/>
</dbReference>
<sequence length="371" mass="38981">MHVRTYLRRGLAVAAVAVIAIGVAGCGKAKQAGGGSGGEKLSVDKGFKIGILLPESKTARYEKFDHPFLAADIKKLCPKCTIEYRNANQDADTQRQQVDAVLAAGAKVLILDSVDYKSIKSSVQKAHDQGVKVIAYDRLAQGPISGYSSFNNVDIGKQQGEAFLKAISAKGSPKRGKVILVNGSPDDPNAPDFKKGMHSVLDGKVNVGAEYDTQDWSPDQARQEVAGAISKVGAKNIIGVYAANDGMAGGAISALKAANVTPLPPVTGQDAELAGIQRILTGEQYATIYKSIKPQAQAAAEMAVDVATGKKWTGSSDKVNNGTVSVPAKIVPATTVTFDNIESTVVKDGYWKPSEICTAKYKADCTKAGIK</sequence>
<dbReference type="KEGG" id="aser:Asera_39920"/>
<dbReference type="PANTHER" id="PTHR30036">
    <property type="entry name" value="D-XYLOSE-BINDING PERIPLASMIC PROTEIN"/>
    <property type="match status" value="1"/>
</dbReference>
<dbReference type="InterPro" id="IPR025997">
    <property type="entry name" value="SBP_2_dom"/>
</dbReference>
<evidence type="ECO:0000313" key="5">
    <source>
        <dbReference type="Proteomes" id="UP000680750"/>
    </source>
</evidence>
<feature type="domain" description="Periplasmic binding protein" evidence="3">
    <location>
        <begin position="53"/>
        <end position="311"/>
    </location>
</feature>
<evidence type="ECO:0000256" key="2">
    <source>
        <dbReference type="ARBA" id="ARBA00022729"/>
    </source>
</evidence>
<dbReference type="PROSITE" id="PS51257">
    <property type="entry name" value="PROKAR_LIPOPROTEIN"/>
    <property type="match status" value="1"/>
</dbReference>
<name>A0A810L349_9ACTN</name>
<reference evidence="4" key="1">
    <citation type="submission" date="2020-08" db="EMBL/GenBank/DDBJ databases">
        <title>Whole genome shotgun sequence of Actinocatenispora sera NBRC 101916.</title>
        <authorList>
            <person name="Komaki H."/>
            <person name="Tamura T."/>
        </authorList>
    </citation>
    <scope>NUCLEOTIDE SEQUENCE</scope>
    <source>
        <strain evidence="4">NBRC 101916</strain>
    </source>
</reference>
<proteinExistence type="predicted"/>
<keyword evidence="5" id="KW-1185">Reference proteome</keyword>
<evidence type="ECO:0000313" key="4">
    <source>
        <dbReference type="EMBL" id="BCJ29884.1"/>
    </source>
</evidence>
<dbReference type="InterPro" id="IPR028082">
    <property type="entry name" value="Peripla_BP_I"/>
</dbReference>
<dbReference type="AlphaFoldDB" id="A0A810L349"/>
<organism evidence="4 5">
    <name type="scientific">Actinocatenispora sera</name>
    <dbReference type="NCBI Taxonomy" id="390989"/>
    <lineage>
        <taxon>Bacteria</taxon>
        <taxon>Bacillati</taxon>
        <taxon>Actinomycetota</taxon>
        <taxon>Actinomycetes</taxon>
        <taxon>Micromonosporales</taxon>
        <taxon>Micromonosporaceae</taxon>
        <taxon>Actinocatenispora</taxon>
    </lineage>
</organism>